<reference evidence="2 3" key="1">
    <citation type="submission" date="2020-02" db="EMBL/GenBank/DDBJ databases">
        <title>Draft genome sequence of Haematococcus lacustris strain NIES-144.</title>
        <authorList>
            <person name="Morimoto D."/>
            <person name="Nakagawa S."/>
            <person name="Yoshida T."/>
            <person name="Sawayama S."/>
        </authorList>
    </citation>
    <scope>NUCLEOTIDE SEQUENCE [LARGE SCALE GENOMIC DNA]</scope>
    <source>
        <strain evidence="2 3">NIES-144</strain>
    </source>
</reference>
<accession>A0A699Z9T2</accession>
<keyword evidence="3" id="KW-1185">Reference proteome</keyword>
<evidence type="ECO:0000313" key="3">
    <source>
        <dbReference type="Proteomes" id="UP000485058"/>
    </source>
</evidence>
<feature type="compositionally biased region" description="Low complexity" evidence="1">
    <location>
        <begin position="163"/>
        <end position="173"/>
    </location>
</feature>
<dbReference type="AlphaFoldDB" id="A0A699Z9T2"/>
<feature type="region of interest" description="Disordered" evidence="1">
    <location>
        <begin position="162"/>
        <end position="193"/>
    </location>
</feature>
<gene>
    <name evidence="2" type="ORF">HaLaN_16324</name>
</gene>
<evidence type="ECO:0000313" key="2">
    <source>
        <dbReference type="EMBL" id="GFH19383.1"/>
    </source>
</evidence>
<dbReference type="Proteomes" id="UP000485058">
    <property type="component" value="Unassembled WGS sequence"/>
</dbReference>
<sequence length="362" mass="40231">MEERGALAPDWAAELSGLLLNTTFTLQVMVVAVVGQQIIMPELGWAAGGGGMHAFEVARHVEALSDSLLGALVYQDFPDLFDRAQELVPPALWEEARLELIHLITQHIDAMLKYLDEHGKVYQQLPHLLSAMGSSDATYAAKAAERVLLEDAANRKQWEAWEEQQQQHLQQDQGSRKRKRLQPAPPSCNPAEYDPFNTVSMFRGDIEAMAAGEECSSRLFTHLVHFFGAAPTSNAHVESALQHTKHGHGSKQRLPSLLSTLIAKTDPSSFRTMDAVDLAPQMKALRKEQRDMESASAAMTAPARAARKAVIESRMLWGYINFYKIPPKQRPAQKTRLANLRSFVEKHIQQRTKAAPSSGPIL</sequence>
<protein>
    <submittedName>
        <fullName evidence="2">Uncharacterized protein</fullName>
    </submittedName>
</protein>
<organism evidence="2 3">
    <name type="scientific">Haematococcus lacustris</name>
    <name type="common">Green alga</name>
    <name type="synonym">Haematococcus pluvialis</name>
    <dbReference type="NCBI Taxonomy" id="44745"/>
    <lineage>
        <taxon>Eukaryota</taxon>
        <taxon>Viridiplantae</taxon>
        <taxon>Chlorophyta</taxon>
        <taxon>core chlorophytes</taxon>
        <taxon>Chlorophyceae</taxon>
        <taxon>CS clade</taxon>
        <taxon>Chlamydomonadales</taxon>
        <taxon>Haematococcaceae</taxon>
        <taxon>Haematococcus</taxon>
    </lineage>
</organism>
<name>A0A699Z9T2_HAELA</name>
<evidence type="ECO:0000256" key="1">
    <source>
        <dbReference type="SAM" id="MobiDB-lite"/>
    </source>
</evidence>
<comment type="caution">
    <text evidence="2">The sequence shown here is derived from an EMBL/GenBank/DDBJ whole genome shotgun (WGS) entry which is preliminary data.</text>
</comment>
<proteinExistence type="predicted"/>
<dbReference type="EMBL" id="BLLF01001454">
    <property type="protein sequence ID" value="GFH19383.1"/>
    <property type="molecule type" value="Genomic_DNA"/>
</dbReference>